<accession>A0AA38R1T0</accession>
<protein>
    <submittedName>
        <fullName evidence="2">Uncharacterized protein</fullName>
    </submittedName>
</protein>
<gene>
    <name evidence="2" type="ORF">NKR19_g10375</name>
</gene>
<dbReference type="PANTHER" id="PTHR42354">
    <property type="entry name" value="C2H2-TYPE DOMAIN-CONTAINING PROTEIN"/>
    <property type="match status" value="1"/>
</dbReference>
<feature type="non-terminal residue" evidence="2">
    <location>
        <position position="273"/>
    </location>
</feature>
<feature type="compositionally biased region" description="Pro residues" evidence="1">
    <location>
        <begin position="208"/>
        <end position="218"/>
    </location>
</feature>
<proteinExistence type="predicted"/>
<dbReference type="PANTHER" id="PTHR42354:SF1">
    <property type="entry name" value="C2H2-TYPE DOMAIN-CONTAINING PROTEIN"/>
    <property type="match status" value="1"/>
</dbReference>
<dbReference type="Proteomes" id="UP001174691">
    <property type="component" value="Unassembled WGS sequence"/>
</dbReference>
<keyword evidence="3" id="KW-1185">Reference proteome</keyword>
<evidence type="ECO:0000313" key="3">
    <source>
        <dbReference type="Proteomes" id="UP001174691"/>
    </source>
</evidence>
<feature type="region of interest" description="Disordered" evidence="1">
    <location>
        <begin position="154"/>
        <end position="182"/>
    </location>
</feature>
<reference evidence="2" key="1">
    <citation type="submission" date="2022-07" db="EMBL/GenBank/DDBJ databases">
        <title>Fungi with potential for degradation of polypropylene.</title>
        <authorList>
            <person name="Gostincar C."/>
        </authorList>
    </citation>
    <scope>NUCLEOTIDE SEQUENCE</scope>
    <source>
        <strain evidence="2">EXF-13287</strain>
    </source>
</reference>
<dbReference type="EMBL" id="JANBVN010000344">
    <property type="protein sequence ID" value="KAJ9129434.1"/>
    <property type="molecule type" value="Genomic_DNA"/>
</dbReference>
<evidence type="ECO:0000313" key="2">
    <source>
        <dbReference type="EMBL" id="KAJ9129434.1"/>
    </source>
</evidence>
<evidence type="ECO:0000256" key="1">
    <source>
        <dbReference type="SAM" id="MobiDB-lite"/>
    </source>
</evidence>
<dbReference type="AlphaFoldDB" id="A0AA38R1T0"/>
<name>A0AA38R1T0_9PEZI</name>
<comment type="caution">
    <text evidence="2">The sequence shown here is derived from an EMBL/GenBank/DDBJ whole genome shotgun (WGS) entry which is preliminary data.</text>
</comment>
<organism evidence="2 3">
    <name type="scientific">Coniochaeta hoffmannii</name>
    <dbReference type="NCBI Taxonomy" id="91930"/>
    <lineage>
        <taxon>Eukaryota</taxon>
        <taxon>Fungi</taxon>
        <taxon>Dikarya</taxon>
        <taxon>Ascomycota</taxon>
        <taxon>Pezizomycotina</taxon>
        <taxon>Sordariomycetes</taxon>
        <taxon>Sordariomycetidae</taxon>
        <taxon>Coniochaetales</taxon>
        <taxon>Coniochaetaceae</taxon>
        <taxon>Coniochaeta</taxon>
    </lineage>
</organism>
<sequence length="273" mass="30315">MDGNRVASLVDGLTSTYEAAFNFYIRWKQKQEQENHYKRHPGKISPAVGKCSLSASLDMSSHRIESTYQVGFAIIGPEFSVGDAICRDSLWANLTRLHERVNLLRLAILSAHREPLELRELLQISESTRHNCINALAQQYKRLASGRLVPQDLPIPSLRPSLPQAGHLSHHPTQAIASHKPAQPVDFDRQTAIWSTTTSGPPTFQSEPPSPPPTPLPPDTQSLAPSTLNPPGMTPRLRPNNSVFSIFCPEAMALQVDPTRPVPGSRQQRYCRL</sequence>
<feature type="region of interest" description="Disordered" evidence="1">
    <location>
        <begin position="194"/>
        <end position="237"/>
    </location>
</feature>